<evidence type="ECO:0000313" key="2">
    <source>
        <dbReference type="EMBL" id="MBA4541623.1"/>
    </source>
</evidence>
<accession>A0A7W1X7P3</accession>
<gene>
    <name evidence="2" type="ORF">H1164_01710</name>
</gene>
<dbReference type="Proteomes" id="UP000530514">
    <property type="component" value="Unassembled WGS sequence"/>
</dbReference>
<proteinExistence type="predicted"/>
<name>A0A7W1X7P3_9BACL</name>
<dbReference type="OrthoDB" id="2989267at2"/>
<reference evidence="2 3" key="1">
    <citation type="submission" date="2020-07" db="EMBL/GenBank/DDBJ databases">
        <authorList>
            <person name="Feng H."/>
        </authorList>
    </citation>
    <scope>NUCLEOTIDE SEQUENCE [LARGE SCALE GENOMIC DNA]</scope>
    <source>
        <strain evidence="3">s-11</strain>
    </source>
</reference>
<feature type="chain" id="PRO_5039079138" evidence="1">
    <location>
        <begin position="23"/>
        <end position="152"/>
    </location>
</feature>
<comment type="caution">
    <text evidence="2">The sequence shown here is derived from an EMBL/GenBank/DDBJ whole genome shotgun (WGS) entry which is preliminary data.</text>
</comment>
<protein>
    <submittedName>
        <fullName evidence="2">Uncharacterized protein</fullName>
    </submittedName>
</protein>
<organism evidence="2 3">
    <name type="scientific">Thermoactinomyces daqus</name>
    <dbReference type="NCBI Taxonomy" id="1329516"/>
    <lineage>
        <taxon>Bacteria</taxon>
        <taxon>Bacillati</taxon>
        <taxon>Bacillota</taxon>
        <taxon>Bacilli</taxon>
        <taxon>Bacillales</taxon>
        <taxon>Thermoactinomycetaceae</taxon>
        <taxon>Thermoactinomyces</taxon>
    </lineage>
</organism>
<evidence type="ECO:0000256" key="1">
    <source>
        <dbReference type="SAM" id="SignalP"/>
    </source>
</evidence>
<feature type="signal peptide" evidence="1">
    <location>
        <begin position="1"/>
        <end position="22"/>
    </location>
</feature>
<dbReference type="RefSeq" id="WP_052154206.1">
    <property type="nucleotide sequence ID" value="NZ_JACEIP010000002.1"/>
</dbReference>
<evidence type="ECO:0000313" key="3">
    <source>
        <dbReference type="Proteomes" id="UP000530514"/>
    </source>
</evidence>
<keyword evidence="1" id="KW-0732">Signal</keyword>
<sequence>MKRVPYVAKWCLCILLTLTFVAATGFVSPSADPVPQKAAKKSDGCPNIADLVKPGPDAADEIQAALPKLIRKTYGKDPHYKVWEAKRIFSLADPDSSPYSDIAKQQCGEEVANQSWLVDLFFPEFLPSASLSQGQIFVAKTKKGWVAWYRYH</sequence>
<dbReference type="EMBL" id="JACEIP010000002">
    <property type="protein sequence ID" value="MBA4541623.1"/>
    <property type="molecule type" value="Genomic_DNA"/>
</dbReference>
<keyword evidence="3" id="KW-1185">Reference proteome</keyword>
<dbReference type="AlphaFoldDB" id="A0A7W1X7P3"/>